<dbReference type="AlphaFoldDB" id="A0A4R8FRC7"/>
<gene>
    <name evidence="6" type="ORF">EV657_11074</name>
</gene>
<name>A0A4R8FRC7_9RHOB</name>
<evidence type="ECO:0000259" key="4">
    <source>
        <dbReference type="Pfam" id="PF00891"/>
    </source>
</evidence>
<dbReference type="InterPro" id="IPR036388">
    <property type="entry name" value="WH-like_DNA-bd_sf"/>
</dbReference>
<dbReference type="SUPFAM" id="SSF53335">
    <property type="entry name" value="S-adenosyl-L-methionine-dependent methyltransferases"/>
    <property type="match status" value="1"/>
</dbReference>
<dbReference type="InterPro" id="IPR001077">
    <property type="entry name" value="COMT_C"/>
</dbReference>
<evidence type="ECO:0000313" key="6">
    <source>
        <dbReference type="EMBL" id="TDX28880.1"/>
    </source>
</evidence>
<evidence type="ECO:0000259" key="5">
    <source>
        <dbReference type="Pfam" id="PF08100"/>
    </source>
</evidence>
<dbReference type="PROSITE" id="PS51683">
    <property type="entry name" value="SAM_OMT_II"/>
    <property type="match status" value="1"/>
</dbReference>
<keyword evidence="3" id="KW-0949">S-adenosyl-L-methionine</keyword>
<dbReference type="Gene3D" id="1.10.10.10">
    <property type="entry name" value="Winged helix-like DNA-binding domain superfamily/Winged helix DNA-binding domain"/>
    <property type="match status" value="1"/>
</dbReference>
<dbReference type="CDD" id="cd02440">
    <property type="entry name" value="AdoMet_MTases"/>
    <property type="match status" value="1"/>
</dbReference>
<dbReference type="InterPro" id="IPR029063">
    <property type="entry name" value="SAM-dependent_MTases_sf"/>
</dbReference>
<evidence type="ECO:0000256" key="1">
    <source>
        <dbReference type="ARBA" id="ARBA00022603"/>
    </source>
</evidence>
<dbReference type="GO" id="GO:0046983">
    <property type="term" value="F:protein dimerization activity"/>
    <property type="evidence" value="ECO:0007669"/>
    <property type="project" value="InterPro"/>
</dbReference>
<sequence length="381" mass="41550">MTDAVSGTGPARRSGVNWRRWRNRKIADRGFQSWASRFFLTRGHVRREGERMFDLVSGFVYSQVLWTVVELDLLDATCDEAQSLAALAHRAAIPVDRMEALMQAGTALGLFDRVGPGYQLSALGAALMGAPGVVDMIRHHDVFYRDMQDPLAVLRGEKETELARFWPYVFGAGAAENPETAQRYSKLMADSQALVAEETLRAIRFDGVTRLMDVGGGTGAFLASVGAACPDLKMTLFDLPAVVPAAEERFRALGMAGRVTVRGGSFRDDPLPEGADAVSLVRVCYDHADETVRALMRKIHDALPPGGRLIVSEPMAGGAHPNRSGDAYFAFYCMAMGTGRARSPERLAEMMKEAGFQGVEMPRTRRSYITSVVVGRKPGAT</sequence>
<evidence type="ECO:0000256" key="2">
    <source>
        <dbReference type="ARBA" id="ARBA00022679"/>
    </source>
</evidence>
<dbReference type="EMBL" id="SOEB01000010">
    <property type="protein sequence ID" value="TDX28880.1"/>
    <property type="molecule type" value="Genomic_DNA"/>
</dbReference>
<dbReference type="PANTHER" id="PTHR43712">
    <property type="entry name" value="PUTATIVE (AFU_ORTHOLOGUE AFUA_4G14580)-RELATED"/>
    <property type="match status" value="1"/>
</dbReference>
<evidence type="ECO:0000313" key="7">
    <source>
        <dbReference type="Proteomes" id="UP000295484"/>
    </source>
</evidence>
<feature type="domain" description="O-methyltransferase C-terminal" evidence="4">
    <location>
        <begin position="145"/>
        <end position="357"/>
    </location>
</feature>
<dbReference type="InterPro" id="IPR016461">
    <property type="entry name" value="COMT-like"/>
</dbReference>
<dbReference type="SUPFAM" id="SSF46785">
    <property type="entry name" value="Winged helix' DNA-binding domain"/>
    <property type="match status" value="1"/>
</dbReference>
<comment type="caution">
    <text evidence="6">The sequence shown here is derived from an EMBL/GenBank/DDBJ whole genome shotgun (WGS) entry which is preliminary data.</text>
</comment>
<protein>
    <submittedName>
        <fullName evidence="6">Demethylspheroidene O-methyltransferase</fullName>
    </submittedName>
</protein>
<dbReference type="RefSeq" id="WP_134077873.1">
    <property type="nucleotide sequence ID" value="NZ_SOEB01000010.1"/>
</dbReference>
<organism evidence="6 7">
    <name type="scientific">Rhodovulum visakhapatnamense</name>
    <dbReference type="NCBI Taxonomy" id="364297"/>
    <lineage>
        <taxon>Bacteria</taxon>
        <taxon>Pseudomonadati</taxon>
        <taxon>Pseudomonadota</taxon>
        <taxon>Alphaproteobacteria</taxon>
        <taxon>Rhodobacterales</taxon>
        <taxon>Paracoccaceae</taxon>
        <taxon>Rhodovulum</taxon>
    </lineage>
</organism>
<dbReference type="InterPro" id="IPR012967">
    <property type="entry name" value="COMT_dimerisation"/>
</dbReference>
<keyword evidence="2 6" id="KW-0808">Transferase</keyword>
<keyword evidence="1 6" id="KW-0489">Methyltransferase</keyword>
<proteinExistence type="predicted"/>
<dbReference type="GO" id="GO:0032259">
    <property type="term" value="P:methylation"/>
    <property type="evidence" value="ECO:0007669"/>
    <property type="project" value="UniProtKB-KW"/>
</dbReference>
<evidence type="ECO:0000256" key="3">
    <source>
        <dbReference type="ARBA" id="ARBA00022691"/>
    </source>
</evidence>
<reference evidence="6 7" key="1">
    <citation type="submission" date="2019-03" db="EMBL/GenBank/DDBJ databases">
        <title>Genomic Encyclopedia of Type Strains, Phase IV (KMG-IV): sequencing the most valuable type-strain genomes for metagenomic binning, comparative biology and taxonomic classification.</title>
        <authorList>
            <person name="Goeker M."/>
        </authorList>
    </citation>
    <scope>NUCLEOTIDE SEQUENCE [LARGE SCALE GENOMIC DNA]</scope>
    <source>
        <strain evidence="6 7">JA181</strain>
    </source>
</reference>
<dbReference type="Pfam" id="PF00891">
    <property type="entry name" value="Methyltransf_2"/>
    <property type="match status" value="1"/>
</dbReference>
<dbReference type="PANTHER" id="PTHR43712:SF2">
    <property type="entry name" value="O-METHYLTRANSFERASE CICE"/>
    <property type="match status" value="1"/>
</dbReference>
<dbReference type="Gene3D" id="3.40.50.150">
    <property type="entry name" value="Vaccinia Virus protein VP39"/>
    <property type="match status" value="1"/>
</dbReference>
<dbReference type="Proteomes" id="UP000295484">
    <property type="component" value="Unassembled WGS sequence"/>
</dbReference>
<feature type="domain" description="O-methyltransferase dimerisation" evidence="5">
    <location>
        <begin position="54"/>
        <end position="128"/>
    </location>
</feature>
<accession>A0A4R8FRC7</accession>
<dbReference type="PIRSF" id="PIRSF005739">
    <property type="entry name" value="O-mtase"/>
    <property type="match status" value="1"/>
</dbReference>
<dbReference type="GO" id="GO:0008171">
    <property type="term" value="F:O-methyltransferase activity"/>
    <property type="evidence" value="ECO:0007669"/>
    <property type="project" value="InterPro"/>
</dbReference>
<dbReference type="Pfam" id="PF08100">
    <property type="entry name" value="Dimerisation"/>
    <property type="match status" value="1"/>
</dbReference>
<dbReference type="InterPro" id="IPR036390">
    <property type="entry name" value="WH_DNA-bd_sf"/>
</dbReference>